<dbReference type="SUPFAM" id="SSF52777">
    <property type="entry name" value="CoA-dependent acyltransferases"/>
    <property type="match status" value="2"/>
</dbReference>
<feature type="domain" description="Choline/carnitine acyltransferase" evidence="9">
    <location>
        <begin position="42"/>
        <end position="637"/>
    </location>
</feature>
<dbReference type="Gene3D" id="3.30.559.10">
    <property type="entry name" value="Chloramphenicol acetyltransferase-like domain"/>
    <property type="match status" value="1"/>
</dbReference>
<reference evidence="10 11" key="1">
    <citation type="submission" date="2020-08" db="EMBL/GenBank/DDBJ databases">
        <authorList>
            <person name="Koutsovoulos G."/>
            <person name="Danchin GJ E."/>
        </authorList>
    </citation>
    <scope>NUCLEOTIDE SEQUENCE [LARGE SCALE GENOMIC DNA]</scope>
</reference>
<dbReference type="PANTHER" id="PTHR22589">
    <property type="entry name" value="CARNITINE O-ACYLTRANSFERASE"/>
    <property type="match status" value="1"/>
</dbReference>
<accession>A0A6V7TMB4</accession>
<dbReference type="OrthoDB" id="240216at2759"/>
<protein>
    <recommendedName>
        <fullName evidence="6">Choline O-acetyltransferase</fullName>
        <ecNumber evidence="5">2.3.1.6</ecNumber>
    </recommendedName>
</protein>
<dbReference type="GO" id="GO:0043005">
    <property type="term" value="C:neuron projection"/>
    <property type="evidence" value="ECO:0007669"/>
    <property type="project" value="TreeGrafter"/>
</dbReference>
<dbReference type="InterPro" id="IPR023213">
    <property type="entry name" value="CAT-like_dom_sf"/>
</dbReference>
<evidence type="ECO:0000256" key="7">
    <source>
        <dbReference type="PIRSR" id="PIRSR600542-1"/>
    </source>
</evidence>
<keyword evidence="3" id="KW-0530">Neurotransmitter biosynthesis</keyword>
<gene>
    <name evidence="10" type="ORF">MENT_LOCUS637</name>
</gene>
<dbReference type="GO" id="GO:0007274">
    <property type="term" value="P:neuromuscular synaptic transmission"/>
    <property type="evidence" value="ECO:0007669"/>
    <property type="project" value="TreeGrafter"/>
</dbReference>
<evidence type="ECO:0000256" key="2">
    <source>
        <dbReference type="ARBA" id="ARBA00022679"/>
    </source>
</evidence>
<feature type="active site" description="Proton acceptor" evidence="7">
    <location>
        <position position="359"/>
    </location>
</feature>
<dbReference type="GO" id="GO:0005737">
    <property type="term" value="C:cytoplasm"/>
    <property type="evidence" value="ECO:0007669"/>
    <property type="project" value="TreeGrafter"/>
</dbReference>
<evidence type="ECO:0000256" key="5">
    <source>
        <dbReference type="ARBA" id="ARBA00039091"/>
    </source>
</evidence>
<dbReference type="PANTHER" id="PTHR22589:SF14">
    <property type="entry name" value="CHOLINE O-ACETYLTRANSFERASE"/>
    <property type="match status" value="1"/>
</dbReference>
<dbReference type="GO" id="GO:0004102">
    <property type="term" value="F:choline O-acetyltransferase activity"/>
    <property type="evidence" value="ECO:0007669"/>
    <property type="project" value="UniProtKB-EC"/>
</dbReference>
<dbReference type="AlphaFoldDB" id="A0A6V7TMB4"/>
<sequence length="653" mass="76458">METTTIINNNILINNLKEIQKENKKLVEKIDGWNQYLLLKPPIPDLKHTLTRYLEYSSVLAQTYKLDFDKTIENVKKFEETIGPKLQQKLKEISFKEDNWINQFWLKEMYLKQRLPLPINFNPAYIFPHLEFKNEQEQINYAALLIKGFLDFREKVERKEIPLETVPDRFIGGKSVPMCMDQYERIFNFYRQPSFNEDILFDKRRINKKQLIEHILILYKNQQFILFIKTIEGILINLIQIIEQLRKIMEMAKNRNIQNIIPIGGAGTGGRDRAAKFWEEMNKDQINQNSLELARSSIFVLCLDDENIDNIDNLNQMEIDGMQILYGFGPKYNGLNRWFDSTIQLIVSKNGCCGTCIEHSIAEGIVHIKMTEEAMRYANNNFDLLNKKQKEQKCENNLTIIEPKPLSWVVSEKANLLLGEQIVEFEQLTNNLQLNLLQFNEFGKDSIKGWGVSPDGFMQLCMQLAHFRLHGYLVNSYESATMRRFRFGRVDNIRAATPEALNWVKSMNNPNEEKKRKRILLKMAFDKQSLITKENLIGNGIDNHLCALEVLSREEFGLENLPEIFQDEMWKEMMRFPLSTSQVSTSPEFINCYLYYGPVVDDGYGCAYNIQPNSLIFAISTWKSNKRTNGESFKLKLIESLKEIKELLEFNEN</sequence>
<evidence type="ECO:0000256" key="8">
    <source>
        <dbReference type="SAM" id="Coils"/>
    </source>
</evidence>
<dbReference type="EMBL" id="CAJEWN010000002">
    <property type="protein sequence ID" value="CAD2123875.1"/>
    <property type="molecule type" value="Genomic_DNA"/>
</dbReference>
<evidence type="ECO:0000256" key="1">
    <source>
        <dbReference type="ARBA" id="ARBA00005232"/>
    </source>
</evidence>
<dbReference type="Proteomes" id="UP000580250">
    <property type="component" value="Unassembled WGS sequence"/>
</dbReference>
<evidence type="ECO:0000256" key="6">
    <source>
        <dbReference type="ARBA" id="ARBA00040495"/>
    </source>
</evidence>
<keyword evidence="8" id="KW-0175">Coiled coil</keyword>
<dbReference type="Gene3D" id="3.30.559.70">
    <property type="entry name" value="Choline/Carnitine o-acyltransferase, domain 2"/>
    <property type="match status" value="1"/>
</dbReference>
<dbReference type="GO" id="GO:0045202">
    <property type="term" value="C:synapse"/>
    <property type="evidence" value="ECO:0007669"/>
    <property type="project" value="GOC"/>
</dbReference>
<name>A0A6V7TMB4_MELEN</name>
<evidence type="ECO:0000259" key="9">
    <source>
        <dbReference type="Pfam" id="PF00755"/>
    </source>
</evidence>
<keyword evidence="2" id="KW-0808">Transferase</keyword>
<dbReference type="GO" id="GO:0008292">
    <property type="term" value="P:acetylcholine biosynthetic process"/>
    <property type="evidence" value="ECO:0007669"/>
    <property type="project" value="TreeGrafter"/>
</dbReference>
<dbReference type="InterPro" id="IPR042231">
    <property type="entry name" value="Cho/carn_acyl_trans_2"/>
</dbReference>
<evidence type="ECO:0000313" key="10">
    <source>
        <dbReference type="EMBL" id="CAD2123875.1"/>
    </source>
</evidence>
<comment type="similarity">
    <text evidence="1">Belongs to the carnitine/choline acetyltransferase family.</text>
</comment>
<feature type="coiled-coil region" evidence="8">
    <location>
        <begin position="9"/>
        <end position="36"/>
    </location>
</feature>
<comment type="caution">
    <text evidence="10">The sequence shown here is derived from an EMBL/GenBank/DDBJ whole genome shotgun (WGS) entry which is preliminary data.</text>
</comment>
<proteinExistence type="inferred from homology"/>
<evidence type="ECO:0000256" key="3">
    <source>
        <dbReference type="ARBA" id="ARBA00022979"/>
    </source>
</evidence>
<dbReference type="Pfam" id="PF00755">
    <property type="entry name" value="Carn_acyltransf"/>
    <property type="match status" value="1"/>
</dbReference>
<evidence type="ECO:0000256" key="4">
    <source>
        <dbReference type="ARBA" id="ARBA00023315"/>
    </source>
</evidence>
<dbReference type="EC" id="2.3.1.6" evidence="5"/>
<keyword evidence="4" id="KW-0012">Acyltransferase</keyword>
<evidence type="ECO:0000313" key="11">
    <source>
        <dbReference type="Proteomes" id="UP000580250"/>
    </source>
</evidence>
<dbReference type="InterPro" id="IPR039551">
    <property type="entry name" value="Cho/carn_acyl_trans"/>
</dbReference>
<organism evidence="10 11">
    <name type="scientific">Meloidogyne enterolobii</name>
    <name type="common">Root-knot nematode worm</name>
    <name type="synonym">Meloidogyne mayaguensis</name>
    <dbReference type="NCBI Taxonomy" id="390850"/>
    <lineage>
        <taxon>Eukaryota</taxon>
        <taxon>Metazoa</taxon>
        <taxon>Ecdysozoa</taxon>
        <taxon>Nematoda</taxon>
        <taxon>Chromadorea</taxon>
        <taxon>Rhabditida</taxon>
        <taxon>Tylenchina</taxon>
        <taxon>Tylenchomorpha</taxon>
        <taxon>Tylenchoidea</taxon>
        <taxon>Meloidogynidae</taxon>
        <taxon>Meloidogyninae</taxon>
        <taxon>Meloidogyne</taxon>
    </lineage>
</organism>
<dbReference type="InterPro" id="IPR000542">
    <property type="entry name" value="Carn_acyl_trans"/>
</dbReference>